<accession>A0AAV7ZNR6</accession>
<organism evidence="3 4">
    <name type="scientific">Anaeramoeba flamelloides</name>
    <dbReference type="NCBI Taxonomy" id="1746091"/>
    <lineage>
        <taxon>Eukaryota</taxon>
        <taxon>Metamonada</taxon>
        <taxon>Anaeramoebidae</taxon>
        <taxon>Anaeramoeba</taxon>
    </lineage>
</organism>
<dbReference type="Proteomes" id="UP001146793">
    <property type="component" value="Unassembled WGS sequence"/>
</dbReference>
<dbReference type="AlphaFoldDB" id="A0AAV7ZNR6"/>
<protein>
    <submittedName>
        <fullName evidence="3">DNA-directed RNA polymerase ii subunit rpb9</fullName>
    </submittedName>
</protein>
<keyword evidence="3" id="KW-0240">DNA-directed RNA polymerase</keyword>
<dbReference type="GO" id="GO:0001193">
    <property type="term" value="P:maintenance of transcriptional fidelity during transcription elongation by RNA polymerase II"/>
    <property type="evidence" value="ECO:0007669"/>
    <property type="project" value="TreeGrafter"/>
</dbReference>
<sequence length="108" mass="12655">MEFCPECSNMLYPYENRQQQKLWLCCRNCEFSKQSQTSRVYFNLITGSLEENKAPHNVTTDPTLPRTKDMECPQCHSKVSVFFQAPSNKGKETMGLHFQCIKCHMTFF</sequence>
<dbReference type="SUPFAM" id="SSF57783">
    <property type="entry name" value="Zinc beta-ribbon"/>
    <property type="match status" value="2"/>
</dbReference>
<dbReference type="InterPro" id="IPR001529">
    <property type="entry name" value="Zn_ribbon_RPB9"/>
</dbReference>
<dbReference type="GO" id="GO:0006283">
    <property type="term" value="P:transcription-coupled nucleotide-excision repair"/>
    <property type="evidence" value="ECO:0007669"/>
    <property type="project" value="TreeGrafter"/>
</dbReference>
<gene>
    <name evidence="3" type="ORF">M0812_12186</name>
</gene>
<dbReference type="SMART" id="SM00661">
    <property type="entry name" value="RPOL9"/>
    <property type="match status" value="1"/>
</dbReference>
<feature type="domain" description="DNA-directed RNA polymerase II subunit RPB9-like zinc ribbon" evidence="2">
    <location>
        <begin position="2"/>
        <end position="64"/>
    </location>
</feature>
<dbReference type="PANTHER" id="PTHR11239:SF1">
    <property type="entry name" value="DNA-DIRECTED RNA POLYMERASE II SUBUNIT RPB9"/>
    <property type="match status" value="1"/>
</dbReference>
<reference evidence="3" key="1">
    <citation type="submission" date="2022-08" db="EMBL/GenBank/DDBJ databases">
        <title>Novel sulphate-reducing endosymbionts in the free-living metamonad Anaeramoeba.</title>
        <authorList>
            <person name="Jerlstrom-Hultqvist J."/>
            <person name="Cepicka I."/>
            <person name="Gallot-Lavallee L."/>
            <person name="Salas-Leiva D."/>
            <person name="Curtis B.A."/>
            <person name="Zahonova K."/>
            <person name="Pipaliya S."/>
            <person name="Dacks J."/>
            <person name="Roger A.J."/>
        </authorList>
    </citation>
    <scope>NUCLEOTIDE SEQUENCE</scope>
    <source>
        <strain evidence="3">Busselton2</strain>
    </source>
</reference>
<dbReference type="GO" id="GO:0003899">
    <property type="term" value="F:DNA-directed RNA polymerase activity"/>
    <property type="evidence" value="ECO:0007669"/>
    <property type="project" value="InterPro"/>
</dbReference>
<evidence type="ECO:0000256" key="1">
    <source>
        <dbReference type="ARBA" id="ARBA00023242"/>
    </source>
</evidence>
<dbReference type="InterPro" id="IPR012164">
    <property type="entry name" value="Rpa12/Rpb9/Rpc10/TFS"/>
</dbReference>
<proteinExistence type="predicted"/>
<evidence type="ECO:0000313" key="4">
    <source>
        <dbReference type="Proteomes" id="UP001146793"/>
    </source>
</evidence>
<comment type="caution">
    <text evidence="3">The sequence shown here is derived from an EMBL/GenBank/DDBJ whole genome shotgun (WGS) entry which is preliminary data.</text>
</comment>
<dbReference type="EMBL" id="JANTQA010000026">
    <property type="protein sequence ID" value="KAJ3442451.1"/>
    <property type="molecule type" value="Genomic_DNA"/>
</dbReference>
<dbReference type="PANTHER" id="PTHR11239">
    <property type="entry name" value="DNA-DIRECTED RNA POLYMERASE"/>
    <property type="match status" value="1"/>
</dbReference>
<keyword evidence="3" id="KW-0804">Transcription</keyword>
<name>A0AAV7ZNR6_9EUKA</name>
<keyword evidence="1" id="KW-0539">Nucleus</keyword>
<evidence type="ECO:0000313" key="3">
    <source>
        <dbReference type="EMBL" id="KAJ3442451.1"/>
    </source>
</evidence>
<dbReference type="GO" id="GO:0006367">
    <property type="term" value="P:transcription initiation at RNA polymerase II promoter"/>
    <property type="evidence" value="ECO:0007669"/>
    <property type="project" value="TreeGrafter"/>
</dbReference>
<dbReference type="Gene3D" id="2.20.25.10">
    <property type="match status" value="2"/>
</dbReference>
<evidence type="ECO:0000259" key="2">
    <source>
        <dbReference type="SMART" id="SM00661"/>
    </source>
</evidence>
<dbReference type="Pfam" id="PF02150">
    <property type="entry name" value="Zn_ribbon_RPB9"/>
    <property type="match status" value="1"/>
</dbReference>
<dbReference type="GO" id="GO:0005665">
    <property type="term" value="C:RNA polymerase II, core complex"/>
    <property type="evidence" value="ECO:0007669"/>
    <property type="project" value="TreeGrafter"/>
</dbReference>